<dbReference type="HOGENOM" id="CLU_1805157_0_0_11"/>
<evidence type="ECO:0000256" key="1">
    <source>
        <dbReference type="SAM" id="Phobius"/>
    </source>
</evidence>
<gene>
    <name evidence="2" type="ORF">SVTN_40065</name>
</gene>
<evidence type="ECO:0008006" key="4">
    <source>
        <dbReference type="Google" id="ProtNLM"/>
    </source>
</evidence>
<keyword evidence="1" id="KW-0472">Membrane</keyword>
<reference evidence="2 3" key="1">
    <citation type="submission" date="2014-12" db="EMBL/GenBank/DDBJ databases">
        <title>Complete genome sequence of Streptomyces vietnamensis strain GIMV4.0001, a genetic manipulable producer of the benzoisochromanequinone antibiotic granaticin.</title>
        <authorList>
            <person name="Deng M.R."/>
            <person name="Guo J."/>
            <person name="Ma L.Y."/>
            <person name="Feng G.D."/>
            <person name="Mo C.Y."/>
            <person name="Zhu H.H."/>
        </authorList>
    </citation>
    <scope>NUCLEOTIDE SEQUENCE [LARGE SCALE GENOMIC DNA]</scope>
    <source>
        <strain evidence="3">GIMV4.0001</strain>
        <plasmid evidence="2 3">pSVL1</plasmid>
    </source>
</reference>
<name>A0A0B5IL72_9ACTN</name>
<feature type="transmembrane region" description="Helical" evidence="1">
    <location>
        <begin position="20"/>
        <end position="45"/>
    </location>
</feature>
<dbReference type="Pfam" id="PF12587">
    <property type="entry name" value="DUF3761"/>
    <property type="match status" value="1"/>
</dbReference>
<keyword evidence="1" id="KW-1133">Transmembrane helix</keyword>
<proteinExistence type="predicted"/>
<dbReference type="EMBL" id="CP010408">
    <property type="protein sequence ID" value="AJF70388.1"/>
    <property type="molecule type" value="Genomic_DNA"/>
</dbReference>
<sequence length="143" mass="15680">MRAVSMRSATQRTVEMAKKVWHWFSMVCAGLSALAFLALMIFGIFDGIKRDEQEERERQARLASVPSAAPTTRTPIDWTYEGAVCADGTLSFSIGKQGACSHHGGVAGKWSAADGTQVICRNSPPRTQEQVDRQMAKFGRIVC</sequence>
<keyword evidence="1" id="KW-0812">Transmembrane</keyword>
<evidence type="ECO:0000313" key="2">
    <source>
        <dbReference type="EMBL" id="AJF70388.1"/>
    </source>
</evidence>
<dbReference type="Proteomes" id="UP000031774">
    <property type="component" value="Plasmid pSVL1"/>
</dbReference>
<keyword evidence="3" id="KW-1185">Reference proteome</keyword>
<geneLocation type="plasmid" evidence="2 3">
    <name>pSVL1</name>
</geneLocation>
<dbReference type="InterPro" id="IPR022236">
    <property type="entry name" value="DUF3761"/>
</dbReference>
<organism evidence="2 3">
    <name type="scientific">Streptomyces vietnamensis</name>
    <dbReference type="NCBI Taxonomy" id="362257"/>
    <lineage>
        <taxon>Bacteria</taxon>
        <taxon>Bacillati</taxon>
        <taxon>Actinomycetota</taxon>
        <taxon>Actinomycetes</taxon>
        <taxon>Kitasatosporales</taxon>
        <taxon>Streptomycetaceae</taxon>
        <taxon>Streptomyces</taxon>
    </lineage>
</organism>
<dbReference type="AlphaFoldDB" id="A0A0B5IL72"/>
<dbReference type="KEGG" id="svt:SVTN_40065"/>
<protein>
    <recommendedName>
        <fullName evidence="4">DUF3761 domain-containing protein</fullName>
    </recommendedName>
</protein>
<keyword evidence="2" id="KW-0614">Plasmid</keyword>
<accession>A0A0B5IL72</accession>
<evidence type="ECO:0000313" key="3">
    <source>
        <dbReference type="Proteomes" id="UP000031774"/>
    </source>
</evidence>